<feature type="region of interest" description="Disordered" evidence="7">
    <location>
        <begin position="293"/>
        <end position="312"/>
    </location>
</feature>
<accession>A0AA35J681</accession>
<dbReference type="SMART" id="SM00558">
    <property type="entry name" value="JmjC"/>
    <property type="match status" value="1"/>
</dbReference>
<dbReference type="GO" id="GO:0000785">
    <property type="term" value="C:chromatin"/>
    <property type="evidence" value="ECO:0007669"/>
    <property type="project" value="TreeGrafter"/>
</dbReference>
<dbReference type="PROSITE" id="PS51183">
    <property type="entry name" value="JMJN"/>
    <property type="match status" value="1"/>
</dbReference>
<keyword evidence="2" id="KW-0479">Metal-binding</keyword>
<keyword evidence="13" id="KW-1185">Reference proteome</keyword>
<organism evidence="12 13">
    <name type="scientific">Saccharomyces kudriavzevii (strain ATCC MYA-4449 / AS 2.2408 / CBS 8840 / NBRC 1802 / NCYC 2889)</name>
    <name type="common">Yeast</name>
    <dbReference type="NCBI Taxonomy" id="226230"/>
    <lineage>
        <taxon>Eukaryota</taxon>
        <taxon>Fungi</taxon>
        <taxon>Dikarya</taxon>
        <taxon>Ascomycota</taxon>
        <taxon>Saccharomycotina</taxon>
        <taxon>Saccharomycetes</taxon>
        <taxon>Saccharomycetales</taxon>
        <taxon>Saccharomycetaceae</taxon>
        <taxon>Saccharomyces</taxon>
    </lineage>
</organism>
<dbReference type="InterPro" id="IPR019786">
    <property type="entry name" value="Zinc_finger_PHD-type_CS"/>
</dbReference>
<evidence type="ECO:0000256" key="3">
    <source>
        <dbReference type="ARBA" id="ARBA00022771"/>
    </source>
</evidence>
<reference evidence="12" key="1">
    <citation type="submission" date="2022-10" db="EMBL/GenBank/DDBJ databases">
        <authorList>
            <person name="Byrne P K."/>
        </authorList>
    </citation>
    <scope>NUCLEOTIDE SEQUENCE</scope>
    <source>
        <strain evidence="12">IFO1802</strain>
    </source>
</reference>
<dbReference type="PROSITE" id="PS51184">
    <property type="entry name" value="JMJC"/>
    <property type="match status" value="1"/>
</dbReference>
<dbReference type="SMART" id="SM00249">
    <property type="entry name" value="PHD"/>
    <property type="match status" value="1"/>
</dbReference>
<dbReference type="Gene3D" id="3.30.40.10">
    <property type="entry name" value="Zinc/RING finger domain, C3HC4 (zinc finger)"/>
    <property type="match status" value="1"/>
</dbReference>
<proteinExistence type="predicted"/>
<feature type="domain" description="JmjN" evidence="10">
    <location>
        <begin position="118"/>
        <end position="159"/>
    </location>
</feature>
<feature type="domain" description="PHD-type" evidence="8">
    <location>
        <begin position="1247"/>
        <end position="1299"/>
    </location>
</feature>
<dbReference type="Gene3D" id="2.60.120.650">
    <property type="entry name" value="Cupin"/>
    <property type="match status" value="1"/>
</dbReference>
<comment type="subcellular location">
    <subcellularLocation>
        <location evidence="1">Nucleus</location>
    </subcellularLocation>
</comment>
<dbReference type="PROSITE" id="PS51011">
    <property type="entry name" value="ARID"/>
    <property type="match status" value="1"/>
</dbReference>
<dbReference type="PROSITE" id="PS50016">
    <property type="entry name" value="ZF_PHD_2"/>
    <property type="match status" value="1"/>
</dbReference>
<evidence type="ECO:0000259" key="11">
    <source>
        <dbReference type="PROSITE" id="PS51184"/>
    </source>
</evidence>
<dbReference type="FunFam" id="3.30.40.10:FF:000776">
    <property type="entry name" value="Ecm5p"/>
    <property type="match status" value="1"/>
</dbReference>
<name>A0AA35J681_SACK1</name>
<evidence type="ECO:0000259" key="10">
    <source>
        <dbReference type="PROSITE" id="PS51183"/>
    </source>
</evidence>
<evidence type="ECO:0008006" key="14">
    <source>
        <dbReference type="Google" id="ProtNLM"/>
    </source>
</evidence>
<feature type="domain" description="ARID" evidence="9">
    <location>
        <begin position="185"/>
        <end position="280"/>
    </location>
</feature>
<evidence type="ECO:0000256" key="4">
    <source>
        <dbReference type="ARBA" id="ARBA00022833"/>
    </source>
</evidence>
<evidence type="ECO:0000259" key="9">
    <source>
        <dbReference type="PROSITE" id="PS51011"/>
    </source>
</evidence>
<dbReference type="SUPFAM" id="SSF46774">
    <property type="entry name" value="ARID-like"/>
    <property type="match status" value="1"/>
</dbReference>
<evidence type="ECO:0000256" key="2">
    <source>
        <dbReference type="ARBA" id="ARBA00022723"/>
    </source>
</evidence>
<dbReference type="FunFam" id="1.10.150.60:FF:000020">
    <property type="entry name" value="Ecm5p"/>
    <property type="match status" value="1"/>
</dbReference>
<dbReference type="InterPro" id="IPR003349">
    <property type="entry name" value="JmjN"/>
</dbReference>
<dbReference type="InterPro" id="IPR001965">
    <property type="entry name" value="Znf_PHD"/>
</dbReference>
<dbReference type="InterPro" id="IPR003347">
    <property type="entry name" value="JmjC_dom"/>
</dbReference>
<dbReference type="GO" id="GO:0008270">
    <property type="term" value="F:zinc ion binding"/>
    <property type="evidence" value="ECO:0007669"/>
    <property type="project" value="UniProtKB-KW"/>
</dbReference>
<dbReference type="GO" id="GO:0005634">
    <property type="term" value="C:nucleus"/>
    <property type="evidence" value="ECO:0007669"/>
    <property type="project" value="UniProtKB-SubCell"/>
</dbReference>
<dbReference type="InterPro" id="IPR001606">
    <property type="entry name" value="ARID_dom"/>
</dbReference>
<dbReference type="InterPro" id="IPR036431">
    <property type="entry name" value="ARID_dom_sf"/>
</dbReference>
<feature type="domain" description="JmjC" evidence="11">
    <location>
        <begin position="483"/>
        <end position="704"/>
    </location>
</feature>
<gene>
    <name evidence="12" type="primary">SKDI13G3060</name>
    <name evidence="12" type="ORF">SKDI_13G3060</name>
</gene>
<dbReference type="GO" id="GO:0010468">
    <property type="term" value="P:regulation of gene expression"/>
    <property type="evidence" value="ECO:0007669"/>
    <property type="project" value="TreeGrafter"/>
</dbReference>
<dbReference type="Pfam" id="PF00628">
    <property type="entry name" value="PHD"/>
    <property type="match status" value="1"/>
</dbReference>
<protein>
    <recommendedName>
        <fullName evidence="14">ECM5-like protein</fullName>
    </recommendedName>
</protein>
<dbReference type="PANTHER" id="PTHR10694">
    <property type="entry name" value="LYSINE-SPECIFIC DEMETHYLASE"/>
    <property type="match status" value="1"/>
</dbReference>
<dbReference type="SUPFAM" id="SSF57903">
    <property type="entry name" value="FYVE/PHD zinc finger"/>
    <property type="match status" value="1"/>
</dbReference>
<keyword evidence="5" id="KW-0539">Nucleus</keyword>
<keyword evidence="3 6" id="KW-0863">Zinc-finger</keyword>
<dbReference type="EMBL" id="OX365908">
    <property type="protein sequence ID" value="CAI4048559.1"/>
    <property type="molecule type" value="Genomic_DNA"/>
</dbReference>
<evidence type="ECO:0000256" key="5">
    <source>
        <dbReference type="ARBA" id="ARBA00023242"/>
    </source>
</evidence>
<dbReference type="PROSITE" id="PS01359">
    <property type="entry name" value="ZF_PHD_1"/>
    <property type="match status" value="1"/>
</dbReference>
<dbReference type="GeneID" id="80926327"/>
<dbReference type="InterPro" id="IPR011011">
    <property type="entry name" value="Znf_FYVE_PHD"/>
</dbReference>
<evidence type="ECO:0000313" key="13">
    <source>
        <dbReference type="Proteomes" id="UP001162087"/>
    </source>
</evidence>
<evidence type="ECO:0000256" key="7">
    <source>
        <dbReference type="SAM" id="MobiDB-lite"/>
    </source>
</evidence>
<evidence type="ECO:0000256" key="1">
    <source>
        <dbReference type="ARBA" id="ARBA00004123"/>
    </source>
</evidence>
<evidence type="ECO:0000259" key="8">
    <source>
        <dbReference type="PROSITE" id="PS50016"/>
    </source>
</evidence>
<dbReference type="GO" id="GO:0006338">
    <property type="term" value="P:chromatin remodeling"/>
    <property type="evidence" value="ECO:0007669"/>
    <property type="project" value="TreeGrafter"/>
</dbReference>
<dbReference type="Pfam" id="PF01388">
    <property type="entry name" value="ARID"/>
    <property type="match status" value="1"/>
</dbReference>
<dbReference type="Gene3D" id="1.10.150.60">
    <property type="entry name" value="ARID DNA-binding domain"/>
    <property type="match status" value="1"/>
</dbReference>
<evidence type="ECO:0000256" key="6">
    <source>
        <dbReference type="PROSITE-ProRule" id="PRU00146"/>
    </source>
</evidence>
<feature type="region of interest" description="Disordered" evidence="7">
    <location>
        <begin position="21"/>
        <end position="59"/>
    </location>
</feature>
<dbReference type="InterPro" id="IPR019787">
    <property type="entry name" value="Znf_PHD-finger"/>
</dbReference>
<dbReference type="GO" id="GO:0003677">
    <property type="term" value="F:DNA binding"/>
    <property type="evidence" value="ECO:0007669"/>
    <property type="project" value="InterPro"/>
</dbReference>
<keyword evidence="4" id="KW-0862">Zinc</keyword>
<dbReference type="CDD" id="cd15518">
    <property type="entry name" value="PHD_Ecm5p_Lid2p_like"/>
    <property type="match status" value="1"/>
</dbReference>
<dbReference type="Pfam" id="PF02373">
    <property type="entry name" value="JmjC"/>
    <property type="match status" value="1"/>
</dbReference>
<dbReference type="RefSeq" id="XP_056084336.1">
    <property type="nucleotide sequence ID" value="XM_056230416.1"/>
</dbReference>
<dbReference type="Proteomes" id="UP001162087">
    <property type="component" value="Chromosome 13"/>
</dbReference>
<dbReference type="InterPro" id="IPR013083">
    <property type="entry name" value="Znf_RING/FYVE/PHD"/>
</dbReference>
<dbReference type="SMART" id="SM00501">
    <property type="entry name" value="BRIGHT"/>
    <property type="match status" value="1"/>
</dbReference>
<evidence type="ECO:0000313" key="12">
    <source>
        <dbReference type="EMBL" id="CAI4048559.1"/>
    </source>
</evidence>
<dbReference type="SMART" id="SM01014">
    <property type="entry name" value="ARID"/>
    <property type="match status" value="1"/>
</dbReference>
<dbReference type="PANTHER" id="PTHR10694:SF113">
    <property type="entry name" value="PROTEIN JUMONJI"/>
    <property type="match status" value="1"/>
</dbReference>
<sequence>MSGHDSVTKISHILNEPITEKVTLQKRVNSSSTARDFELGTQEGTSTKRSKSPESAAPFTSSHHFNPFLYTPFKSRATAPFVPELVRGVDLASPPEDDPARVFHEKTGLFYQISSHSIPTFIVPEKELPDPITFYESVQDLGSIYGCVKLKTSPGTDNFAQLNVNIDRFWFKARKQSFDSNESQRARIIDFHAKLYKFHNKKKKKSVLTRIPSIDKRTLNLYRLRSCVKLRGGFNAVCEKKLWAQIGRELGYSGRIMSSLSTSLRSAYAKILLDFDEYEEEQQHIFNYEINEESLESPTSHNPNQRKRGGEDILHEDETFYKRSKIHHEIFKAGSINHEFKRMKDIKHIKGFPTYFDSLTEYKLGYTKLTETTLPGYDFTFWENGMEIYDKSIFETRSSPVYNLRQYYEKSQAVFSAVATKYNNDYPALFASHSKLPQEEFEKLYFHLLSKPRIDFEIDTGPDLSASIRSSRNDLTDKKVGSGNILHRWNLDDIPLSESSLLKHLDLDMADFTRTSYDVGMLFSCQGWSVSDHFLPSIDYNHLGSTKLIYSIAPKDMEKFENLIARGKKEGNVFQSRPHYSASDEEWRSFSETDFYKSLLEAEQNTDFLNTRNTSRNTSSEYKIPTGANSFRDGLQSDLQFEPNFVSSNGIKLYKTRQEQGSYVFRFPKAFTCCIGSGFYLSQKATFAPVSWLKFSFEAANWISEQRILPGLDIIQLVANVLLNSDNADLKRTCRNLIISHVHEEAENRKKLKDLFGTVDVVYNKLDYISDISLDPTGISKIVVTHGALQRVLSLKEFLALLDKSENGIYNICGIPIHDQTGNLNICLHLYFDEESLNDALDGLDNPLKAHLTILGESLEMKWDALMTSTFRTRTVPLNIIQYLLSHTDSNTEFNRMLRFNFDDALLLIEKCKKFIIACMESSHSIECVDFGNGFNLRHLPLELSSNTVNKLESLYDSVQKCSIDFPERLEIARLYHISRQFPIDNKDIIDGNNLNLLKELYQRSLSIPLKASYWAGLTKKICRLEWLSVYEHIFIERSDTKDEDPINYSLPSLYSYLKFGLKYCDAEDTDKIGNVREVILKYQDTMQKIRIFFEKESPSKILLSDLENVLLGIEKHRLPIQSIFLSELDCVIKEIERAKRNSGVTFLSSADNINEMDELLSKNDRKFVMFVNQFNGSRLDKRPRVDDNQKQIRTKQELKTYKLWSHHLDRILQKNKLAKILPLVFRCLDLELDEYISLENCAKFQTKYCFCRKVEEGSAMVECELCKEWYHVDCINEGKWVPPDDVNVLFVCPICTPSNMTTKATEGPVFEFSDLKRLLIDSLKLSIIPNPPVLKNLFDVFALTLNFRNKMQAELFTKDGFINQSASTHKIKYYLKKLRGSKCNFTDLAGPLTRYCQERDAKVIKRLEENGRTIITGFPN</sequence>
<dbReference type="CDD" id="cd16100">
    <property type="entry name" value="ARID"/>
    <property type="match status" value="1"/>
</dbReference>